<dbReference type="Gene3D" id="3.30.450.30">
    <property type="entry name" value="Dynein light chain 2a, cytoplasmic"/>
    <property type="match status" value="1"/>
</dbReference>
<reference evidence="4" key="2">
    <citation type="submission" date="2015-01" db="EMBL/GenBank/DDBJ databases">
        <title>Evolutionary Origins and Diversification of the Mycorrhizal Mutualists.</title>
        <authorList>
            <consortium name="DOE Joint Genome Institute"/>
            <consortium name="Mycorrhizal Genomics Consortium"/>
            <person name="Kohler A."/>
            <person name="Kuo A."/>
            <person name="Nagy L.G."/>
            <person name="Floudas D."/>
            <person name="Copeland A."/>
            <person name="Barry K.W."/>
            <person name="Cichocki N."/>
            <person name="Veneault-Fourrey C."/>
            <person name="LaButti K."/>
            <person name="Lindquist E.A."/>
            <person name="Lipzen A."/>
            <person name="Lundell T."/>
            <person name="Morin E."/>
            <person name="Murat C."/>
            <person name="Riley R."/>
            <person name="Ohm R."/>
            <person name="Sun H."/>
            <person name="Tunlid A."/>
            <person name="Henrissat B."/>
            <person name="Grigoriev I.V."/>
            <person name="Hibbett D.S."/>
            <person name="Martin F."/>
        </authorList>
    </citation>
    <scope>NUCLEOTIDE SEQUENCE [LARGE SCALE GENOMIC DNA]</scope>
    <source>
        <strain evidence="4">MUT 4182</strain>
    </source>
</reference>
<dbReference type="OrthoDB" id="9985637at2759"/>
<feature type="non-terminal residue" evidence="3">
    <location>
        <position position="1"/>
    </location>
</feature>
<reference evidence="3 4" key="1">
    <citation type="submission" date="2014-04" db="EMBL/GenBank/DDBJ databases">
        <authorList>
            <consortium name="DOE Joint Genome Institute"/>
            <person name="Kuo A."/>
            <person name="Girlanda M."/>
            <person name="Perotto S."/>
            <person name="Kohler A."/>
            <person name="Nagy L.G."/>
            <person name="Floudas D."/>
            <person name="Copeland A."/>
            <person name="Barry K.W."/>
            <person name="Cichocki N."/>
            <person name="Veneault-Fourrey C."/>
            <person name="LaButti K."/>
            <person name="Lindquist E.A."/>
            <person name="Lipzen A."/>
            <person name="Lundell T."/>
            <person name="Morin E."/>
            <person name="Murat C."/>
            <person name="Sun H."/>
            <person name="Tunlid A."/>
            <person name="Henrissat B."/>
            <person name="Grigoriev I.V."/>
            <person name="Hibbett D.S."/>
            <person name="Martin F."/>
            <person name="Nordberg H.P."/>
            <person name="Cantor M.N."/>
            <person name="Hua S.X."/>
        </authorList>
    </citation>
    <scope>NUCLEOTIDE SEQUENCE [LARGE SCALE GENOMIC DNA]</scope>
    <source>
        <strain evidence="3 4">MUT 4182</strain>
    </source>
</reference>
<dbReference type="HOGENOM" id="CLU_113002_1_1_1"/>
<sequence>PPELDSTINRILASHKTVRGVMICSREGPIIRQAGSAFEGDLGKKYAVGVKKVVDSCKAGLIDDVFGGTGGESASVGFQWLDELKFLRIRTKRHELMITPDERYLLIVIQDPTQ</sequence>
<dbReference type="Proteomes" id="UP000054248">
    <property type="component" value="Unassembled WGS sequence"/>
</dbReference>
<evidence type="ECO:0000256" key="1">
    <source>
        <dbReference type="ARBA" id="ARBA00007191"/>
    </source>
</evidence>
<dbReference type="AlphaFoldDB" id="A0A0C3QX62"/>
<gene>
    <name evidence="3" type="ORF">M407DRAFT_65332</name>
</gene>
<name>A0A0C3QX62_9AGAM</name>
<dbReference type="InterPro" id="IPR004942">
    <property type="entry name" value="Roadblock/LAMTOR2_dom"/>
</dbReference>
<evidence type="ECO:0000313" key="3">
    <source>
        <dbReference type="EMBL" id="KIO33594.1"/>
    </source>
</evidence>
<feature type="domain" description="Roadblock/LAMTOR2" evidence="2">
    <location>
        <begin position="5"/>
        <end position="110"/>
    </location>
</feature>
<evidence type="ECO:0000259" key="2">
    <source>
        <dbReference type="SMART" id="SM00960"/>
    </source>
</evidence>
<dbReference type="SMART" id="SM00960">
    <property type="entry name" value="Robl_LC7"/>
    <property type="match status" value="1"/>
</dbReference>
<dbReference type="EMBL" id="KN822947">
    <property type="protein sequence ID" value="KIO33594.1"/>
    <property type="molecule type" value="Genomic_DNA"/>
</dbReference>
<keyword evidence="4" id="KW-1185">Reference proteome</keyword>
<dbReference type="STRING" id="1051891.A0A0C3QX62"/>
<dbReference type="PANTHER" id="PTHR10779">
    <property type="entry name" value="DYNEIN LIGHT CHAIN ROADBLOCK"/>
    <property type="match status" value="1"/>
</dbReference>
<protein>
    <recommendedName>
        <fullName evidence="2">Roadblock/LAMTOR2 domain-containing protein</fullName>
    </recommendedName>
</protein>
<organism evidence="3 4">
    <name type="scientific">Tulasnella calospora MUT 4182</name>
    <dbReference type="NCBI Taxonomy" id="1051891"/>
    <lineage>
        <taxon>Eukaryota</taxon>
        <taxon>Fungi</taxon>
        <taxon>Dikarya</taxon>
        <taxon>Basidiomycota</taxon>
        <taxon>Agaricomycotina</taxon>
        <taxon>Agaricomycetes</taxon>
        <taxon>Cantharellales</taxon>
        <taxon>Tulasnellaceae</taxon>
        <taxon>Tulasnella</taxon>
    </lineage>
</organism>
<comment type="similarity">
    <text evidence="1">Belongs to the GAMAD family.</text>
</comment>
<accession>A0A0C3QX62</accession>
<dbReference type="SUPFAM" id="SSF103196">
    <property type="entry name" value="Roadblock/LC7 domain"/>
    <property type="match status" value="1"/>
</dbReference>
<proteinExistence type="inferred from homology"/>
<evidence type="ECO:0000313" key="4">
    <source>
        <dbReference type="Proteomes" id="UP000054248"/>
    </source>
</evidence>